<dbReference type="AlphaFoldDB" id="A0A1M5Q3J3"/>
<dbReference type="InterPro" id="IPR008551">
    <property type="entry name" value="TANGO2"/>
</dbReference>
<dbReference type="PANTHER" id="PTHR17985:SF8">
    <property type="entry name" value="TRANSPORT AND GOLGI ORGANIZATION PROTEIN 2 HOMOLOG"/>
    <property type="match status" value="1"/>
</dbReference>
<dbReference type="STRING" id="634436.SAMN05216361_3722"/>
<organism evidence="1 2">
    <name type="scientific">Marisediminitalea aggregata</name>
    <dbReference type="NCBI Taxonomy" id="634436"/>
    <lineage>
        <taxon>Bacteria</taxon>
        <taxon>Pseudomonadati</taxon>
        <taxon>Pseudomonadota</taxon>
        <taxon>Gammaproteobacteria</taxon>
        <taxon>Alteromonadales</taxon>
        <taxon>Alteromonadaceae</taxon>
        <taxon>Marisediminitalea</taxon>
    </lineage>
</organism>
<sequence length="255" mass="28599">MCIIFAAVQQHPDYPLIIAANRDEFYARPTAPSSFWHTHPDMLAGKDLSAGGTWMGVTRNGHIAALTNIRNPSAHSDSKKTRGELVVDYLTDQPLTGRHLESLKINADQYNGFNFLFGHYRHLAVFNSETGQHAFLGPGVHGLSNASLNTPWPKALRGTEALQQYIQDTRILDVDRLFTLLRDQTQAPDNKLPDTGVSFEWEKALSSIFIRTPEYGTRSSTVLLVDKAQNVNWYECHYSAEGIPGQMQHFSWKSA</sequence>
<dbReference type="Proteomes" id="UP000184520">
    <property type="component" value="Unassembled WGS sequence"/>
</dbReference>
<evidence type="ECO:0000313" key="1">
    <source>
        <dbReference type="EMBL" id="SHH08542.1"/>
    </source>
</evidence>
<evidence type="ECO:0000313" key="2">
    <source>
        <dbReference type="Proteomes" id="UP000184520"/>
    </source>
</evidence>
<reference evidence="2" key="1">
    <citation type="submission" date="2016-11" db="EMBL/GenBank/DDBJ databases">
        <authorList>
            <person name="Varghese N."/>
            <person name="Submissions S."/>
        </authorList>
    </citation>
    <scope>NUCLEOTIDE SEQUENCE [LARGE SCALE GENOMIC DNA]</scope>
    <source>
        <strain evidence="2">CGMCC 1.8995</strain>
    </source>
</reference>
<keyword evidence="2" id="KW-1185">Reference proteome</keyword>
<dbReference type="RefSeq" id="WP_073324667.1">
    <property type="nucleotide sequence ID" value="NZ_FQWD01000006.1"/>
</dbReference>
<dbReference type="EMBL" id="FQWD01000006">
    <property type="protein sequence ID" value="SHH08542.1"/>
    <property type="molecule type" value="Genomic_DNA"/>
</dbReference>
<proteinExistence type="predicted"/>
<protein>
    <submittedName>
        <fullName evidence="1">Uncharacterized conserved protein, contains NRDE domain</fullName>
    </submittedName>
</protein>
<dbReference type="OrthoDB" id="4380123at2"/>
<accession>A0A1M5Q3J3</accession>
<dbReference type="Pfam" id="PF05742">
    <property type="entry name" value="TANGO2"/>
    <property type="match status" value="1"/>
</dbReference>
<name>A0A1M5Q3J3_9ALTE</name>
<dbReference type="PANTHER" id="PTHR17985">
    <property type="entry name" value="SER/THR-RICH PROTEIN T10 IN DGCR REGION"/>
    <property type="match status" value="1"/>
</dbReference>
<gene>
    <name evidence="1" type="ORF">SAMN05216361_3722</name>
</gene>